<comment type="caution">
    <text evidence="6">The sequence shown here is derived from an EMBL/GenBank/DDBJ whole genome shotgun (WGS) entry which is preliminary data.</text>
</comment>
<dbReference type="PANTHER" id="PTHR43827">
    <property type="entry name" value="2,5-DIKETO-D-GLUCONIC ACID REDUCTASE"/>
    <property type="match status" value="1"/>
</dbReference>
<feature type="region of interest" description="Disordered" evidence="4">
    <location>
        <begin position="1"/>
        <end position="31"/>
    </location>
</feature>
<evidence type="ECO:0000259" key="5">
    <source>
        <dbReference type="Pfam" id="PF00248"/>
    </source>
</evidence>
<dbReference type="GO" id="GO:0016616">
    <property type="term" value="F:oxidoreductase activity, acting on the CH-OH group of donors, NAD or NADP as acceptor"/>
    <property type="evidence" value="ECO:0007669"/>
    <property type="project" value="UniProtKB-ARBA"/>
</dbReference>
<dbReference type="SUPFAM" id="SSF51430">
    <property type="entry name" value="NAD(P)-linked oxidoreductase"/>
    <property type="match status" value="1"/>
</dbReference>
<organism evidence="6 7">
    <name type="scientific">Echria macrotheca</name>
    <dbReference type="NCBI Taxonomy" id="438768"/>
    <lineage>
        <taxon>Eukaryota</taxon>
        <taxon>Fungi</taxon>
        <taxon>Dikarya</taxon>
        <taxon>Ascomycota</taxon>
        <taxon>Pezizomycotina</taxon>
        <taxon>Sordariomycetes</taxon>
        <taxon>Sordariomycetidae</taxon>
        <taxon>Sordariales</taxon>
        <taxon>Schizotheciaceae</taxon>
        <taxon>Echria</taxon>
    </lineage>
</organism>
<dbReference type="EMBL" id="MU839842">
    <property type="protein sequence ID" value="KAK1751320.1"/>
    <property type="molecule type" value="Genomic_DNA"/>
</dbReference>
<evidence type="ECO:0000256" key="4">
    <source>
        <dbReference type="SAM" id="MobiDB-lite"/>
    </source>
</evidence>
<dbReference type="Gene3D" id="3.20.20.100">
    <property type="entry name" value="NADP-dependent oxidoreductase domain"/>
    <property type="match status" value="1"/>
</dbReference>
<dbReference type="Proteomes" id="UP001239445">
    <property type="component" value="Unassembled WGS sequence"/>
</dbReference>
<keyword evidence="3" id="KW-0560">Oxidoreductase</keyword>
<evidence type="ECO:0000256" key="1">
    <source>
        <dbReference type="ARBA" id="ARBA00007905"/>
    </source>
</evidence>
<evidence type="ECO:0000313" key="6">
    <source>
        <dbReference type="EMBL" id="KAK1751320.1"/>
    </source>
</evidence>
<dbReference type="AlphaFoldDB" id="A0AAJ0F7M3"/>
<evidence type="ECO:0000256" key="2">
    <source>
        <dbReference type="ARBA" id="ARBA00022857"/>
    </source>
</evidence>
<keyword evidence="7" id="KW-1185">Reference proteome</keyword>
<gene>
    <name evidence="6" type="ORF">QBC47DRAFT_391623</name>
</gene>
<sequence length="357" mass="40319">MEALEGQHAEDQHAEGQHTEGQHSPRIPDTSLKLRSGFQMPQWAFVIPGACTLSDMMVHVRRAFDMGYRHFHHVPYETDDIQDLTKGAAALRSLVEVGGCQRDELFISSEVTKLGGFRNAGYALVRAEVEAIVHEYGESIGYVDLMVLSYPNNEPAFERKAEWRALMEMVEAGKVRSIGVSDYDIGLLRELNTHDRQVARLRRENPSVGGAVLSVVRWNIQQWNAGKEIAAWCAPRGIRVEIYGLLPHGPVTCQHTCQHPLKVLATSYNTSQAQILLRWMIQKKYIPLPDHPYTPGALVDAVHYEKNARVCQFELTQDEVARVSEVEFWPVHWARLGIPHHFKSNRKLAKATNSGGR</sequence>
<proteinExistence type="inferred from homology"/>
<feature type="compositionally biased region" description="Basic and acidic residues" evidence="4">
    <location>
        <begin position="1"/>
        <end position="23"/>
    </location>
</feature>
<evidence type="ECO:0000313" key="7">
    <source>
        <dbReference type="Proteomes" id="UP001239445"/>
    </source>
</evidence>
<comment type="similarity">
    <text evidence="1">Belongs to the aldo/keto reductase family.</text>
</comment>
<feature type="domain" description="NADP-dependent oxidoreductase" evidence="5">
    <location>
        <begin position="60"/>
        <end position="326"/>
    </location>
</feature>
<reference evidence="6" key="1">
    <citation type="submission" date="2023-06" db="EMBL/GenBank/DDBJ databases">
        <title>Genome-scale phylogeny and comparative genomics of the fungal order Sordariales.</title>
        <authorList>
            <consortium name="Lawrence Berkeley National Laboratory"/>
            <person name="Hensen N."/>
            <person name="Bonometti L."/>
            <person name="Westerberg I."/>
            <person name="Brannstrom I.O."/>
            <person name="Guillou S."/>
            <person name="Cros-Aarteil S."/>
            <person name="Calhoun S."/>
            <person name="Haridas S."/>
            <person name="Kuo A."/>
            <person name="Mondo S."/>
            <person name="Pangilinan J."/>
            <person name="Riley R."/>
            <person name="Labutti K."/>
            <person name="Andreopoulos B."/>
            <person name="Lipzen A."/>
            <person name="Chen C."/>
            <person name="Yanf M."/>
            <person name="Daum C."/>
            <person name="Ng V."/>
            <person name="Clum A."/>
            <person name="Steindorff A."/>
            <person name="Ohm R."/>
            <person name="Martin F."/>
            <person name="Silar P."/>
            <person name="Natvig D."/>
            <person name="Lalanne C."/>
            <person name="Gautier V."/>
            <person name="Ament-Velasquez S.L."/>
            <person name="Kruys A."/>
            <person name="Hutchinson M.I."/>
            <person name="Powell A.J."/>
            <person name="Barry K."/>
            <person name="Miller A.N."/>
            <person name="Grigoriev I.V."/>
            <person name="Debuchy R."/>
            <person name="Gladieux P."/>
            <person name="Thoren M.H."/>
            <person name="Johannesson H."/>
        </authorList>
    </citation>
    <scope>NUCLEOTIDE SEQUENCE</scope>
    <source>
        <strain evidence="6">PSN4</strain>
    </source>
</reference>
<name>A0AAJ0F7M3_9PEZI</name>
<dbReference type="InterPro" id="IPR020471">
    <property type="entry name" value="AKR"/>
</dbReference>
<dbReference type="InterPro" id="IPR023210">
    <property type="entry name" value="NADP_OxRdtase_dom"/>
</dbReference>
<accession>A0AAJ0F7M3</accession>
<protein>
    <submittedName>
        <fullName evidence="6">NADP-dependent oxidoreductase domain-containing protein</fullName>
    </submittedName>
</protein>
<dbReference type="PANTHER" id="PTHR43827:SF3">
    <property type="entry name" value="NADP-DEPENDENT OXIDOREDUCTASE DOMAIN-CONTAINING PROTEIN"/>
    <property type="match status" value="1"/>
</dbReference>
<dbReference type="PRINTS" id="PR00069">
    <property type="entry name" value="ALDKETRDTASE"/>
</dbReference>
<dbReference type="InterPro" id="IPR036812">
    <property type="entry name" value="NAD(P)_OxRdtase_dom_sf"/>
</dbReference>
<evidence type="ECO:0000256" key="3">
    <source>
        <dbReference type="ARBA" id="ARBA00023002"/>
    </source>
</evidence>
<keyword evidence="2" id="KW-0521">NADP</keyword>
<dbReference type="Pfam" id="PF00248">
    <property type="entry name" value="Aldo_ket_red"/>
    <property type="match status" value="1"/>
</dbReference>